<sequence length="233" mass="24986">MVSHNISLAPIQTSSSPKHEGAEGTLNSDETVQWFSLNQLVQAVSPSWPPIQDWKTSNQHSISSGLALQLAVVPHATLSAVRGVSSFELRPERLGKQQRNLSARDRSLQPSWKVALRQYLSSTHLATLDGGSSLLRAPVGCTLLKGPGLASKLSSKPRALSVVLGGSYSSSECKSSGILAALNRDISFLWLPNVHESFITTKGPCSKSSRSQPKPDGDHHITPPRYGSNQSAC</sequence>
<feature type="region of interest" description="Disordered" evidence="1">
    <location>
        <begin position="202"/>
        <end position="233"/>
    </location>
</feature>
<feature type="compositionally biased region" description="Polar residues" evidence="1">
    <location>
        <begin position="1"/>
        <end position="16"/>
    </location>
</feature>
<dbReference type="Proteomes" id="UP000076584">
    <property type="component" value="Unassembled WGS sequence"/>
</dbReference>
<proteinExistence type="predicted"/>
<dbReference type="EMBL" id="LFIW01001670">
    <property type="protein sequence ID" value="KZL81425.1"/>
    <property type="molecule type" value="Genomic_DNA"/>
</dbReference>
<protein>
    <submittedName>
        <fullName evidence="2">Uncharacterized protein</fullName>
    </submittedName>
</protein>
<reference evidence="2 3" key="1">
    <citation type="submission" date="2015-06" db="EMBL/GenBank/DDBJ databases">
        <title>Survival trade-offs in plant roots during colonization by closely related pathogenic and mutualistic fungi.</title>
        <authorList>
            <person name="Hacquard S."/>
            <person name="Kracher B."/>
            <person name="Hiruma K."/>
            <person name="Weinman A."/>
            <person name="Muench P."/>
            <person name="Garrido Oter R."/>
            <person name="Ver Loren van Themaat E."/>
            <person name="Dallerey J.-F."/>
            <person name="Damm U."/>
            <person name="Henrissat B."/>
            <person name="Lespinet O."/>
            <person name="Thon M."/>
            <person name="Kemen E."/>
            <person name="McHardy A.C."/>
            <person name="Schulze-Lefert P."/>
            <person name="O'Connell R.J."/>
        </authorList>
    </citation>
    <scope>NUCLEOTIDE SEQUENCE [LARGE SCALE GENOMIC DNA]</scope>
    <source>
        <strain evidence="2 3">MAFF 238704</strain>
    </source>
</reference>
<dbReference type="AlphaFoldDB" id="A0A161W339"/>
<feature type="region of interest" description="Disordered" evidence="1">
    <location>
        <begin position="1"/>
        <end position="25"/>
    </location>
</feature>
<evidence type="ECO:0000313" key="3">
    <source>
        <dbReference type="Proteomes" id="UP000076584"/>
    </source>
</evidence>
<keyword evidence="3" id="KW-1185">Reference proteome</keyword>
<organism evidence="2 3">
    <name type="scientific">Colletotrichum incanum</name>
    <name type="common">Soybean anthracnose fungus</name>
    <dbReference type="NCBI Taxonomy" id="1573173"/>
    <lineage>
        <taxon>Eukaryota</taxon>
        <taxon>Fungi</taxon>
        <taxon>Dikarya</taxon>
        <taxon>Ascomycota</taxon>
        <taxon>Pezizomycotina</taxon>
        <taxon>Sordariomycetes</taxon>
        <taxon>Hypocreomycetidae</taxon>
        <taxon>Glomerellales</taxon>
        <taxon>Glomerellaceae</taxon>
        <taxon>Colletotrichum</taxon>
        <taxon>Colletotrichum spaethianum species complex</taxon>
    </lineage>
</organism>
<accession>A0A161W339</accession>
<gene>
    <name evidence="2" type="ORF">CI238_00389</name>
</gene>
<evidence type="ECO:0000313" key="2">
    <source>
        <dbReference type="EMBL" id="KZL81425.1"/>
    </source>
</evidence>
<evidence type="ECO:0000256" key="1">
    <source>
        <dbReference type="SAM" id="MobiDB-lite"/>
    </source>
</evidence>
<name>A0A161W339_COLIC</name>
<comment type="caution">
    <text evidence="2">The sequence shown here is derived from an EMBL/GenBank/DDBJ whole genome shotgun (WGS) entry which is preliminary data.</text>
</comment>